<organism evidence="1">
    <name type="scientific">Caldiarchaeum subterraneum</name>
    <dbReference type="NCBI Taxonomy" id="311458"/>
    <lineage>
        <taxon>Archaea</taxon>
        <taxon>Nitrososphaerota</taxon>
        <taxon>Candidatus Caldarchaeales</taxon>
        <taxon>Candidatus Caldarchaeaceae</taxon>
        <taxon>Candidatus Caldarchaeum</taxon>
    </lineage>
</organism>
<comment type="caution">
    <text evidence="1">The sequence shown here is derived from an EMBL/GenBank/DDBJ whole genome shotgun (WGS) entry which is preliminary data.</text>
</comment>
<dbReference type="AlphaFoldDB" id="A0A7C5U4U2"/>
<gene>
    <name evidence="1" type="ORF">ENM42_02370</name>
</gene>
<protein>
    <submittedName>
        <fullName evidence="1">Uncharacterized protein</fullName>
    </submittedName>
</protein>
<evidence type="ECO:0000313" key="1">
    <source>
        <dbReference type="EMBL" id="HHR40654.1"/>
    </source>
</evidence>
<dbReference type="EMBL" id="DRXS01000129">
    <property type="protein sequence ID" value="HHR40654.1"/>
    <property type="molecule type" value="Genomic_DNA"/>
</dbReference>
<reference evidence="1" key="1">
    <citation type="journal article" date="2020" name="mSystems">
        <title>Genome- and Community-Level Interaction Insights into Carbon Utilization and Element Cycling Functions of Hydrothermarchaeota in Hydrothermal Sediment.</title>
        <authorList>
            <person name="Zhou Z."/>
            <person name="Liu Y."/>
            <person name="Xu W."/>
            <person name="Pan J."/>
            <person name="Luo Z.H."/>
            <person name="Li M."/>
        </authorList>
    </citation>
    <scope>NUCLEOTIDE SEQUENCE [LARGE SCALE GENOMIC DNA]</scope>
    <source>
        <strain evidence="1">SpSt-1084</strain>
    </source>
</reference>
<proteinExistence type="predicted"/>
<sequence length="159" mass="17088">MNRIIAFSAVLAVVAVLVTGLAVVNAFDNVPAGRGNHRMGGPWHNRTQTTVTETTLEGVISDADMRYIEITAGESAAKLVAPMVWLHGEERVTFFKLFATDLLNIGDRVKVTVVTVSFTRSSGVTTTITYVKQIIDLDTGITVLAPSPAVRERVSTGNT</sequence>
<name>A0A7C5U4U2_CALS0</name>
<accession>A0A7C5U4U2</accession>